<dbReference type="EMBL" id="CP000383">
    <property type="protein sequence ID" value="ABG60430.1"/>
    <property type="molecule type" value="Genomic_DNA"/>
</dbReference>
<dbReference type="KEGG" id="chu:CHU_3190"/>
<dbReference type="Proteomes" id="UP000001822">
    <property type="component" value="Chromosome"/>
</dbReference>
<feature type="compositionally biased region" description="Basic and acidic residues" evidence="1">
    <location>
        <begin position="207"/>
        <end position="222"/>
    </location>
</feature>
<feature type="region of interest" description="Disordered" evidence="1">
    <location>
        <begin position="207"/>
        <end position="272"/>
    </location>
</feature>
<protein>
    <submittedName>
        <fullName evidence="2">Uncharacterized protein</fullName>
    </submittedName>
</protein>
<evidence type="ECO:0000313" key="3">
    <source>
        <dbReference type="Proteomes" id="UP000001822"/>
    </source>
</evidence>
<reference evidence="2 3" key="1">
    <citation type="journal article" date="2007" name="Appl. Environ. Microbiol.">
        <title>Genome sequence of the cellulolytic gliding bacterium Cytophaga hutchinsonii.</title>
        <authorList>
            <person name="Xie G."/>
            <person name="Bruce D.C."/>
            <person name="Challacombe J.F."/>
            <person name="Chertkov O."/>
            <person name="Detter J.C."/>
            <person name="Gilna P."/>
            <person name="Han C.S."/>
            <person name="Lucas S."/>
            <person name="Misra M."/>
            <person name="Myers G.L."/>
            <person name="Richardson P."/>
            <person name="Tapia R."/>
            <person name="Thayer N."/>
            <person name="Thompson L.S."/>
            <person name="Brettin T.S."/>
            <person name="Henrissat B."/>
            <person name="Wilson D.B."/>
            <person name="McBride M.J."/>
        </authorList>
    </citation>
    <scope>NUCLEOTIDE SEQUENCE [LARGE SCALE GENOMIC DNA]</scope>
    <source>
        <strain evidence="3">ATCC 33406 / DSM 1761 / CIP 103989 / NBRC 15051 / NCIMB 9469 / D465</strain>
    </source>
</reference>
<sequence length="272" mass="31639">MFSQKRYSMLKNNKYIFILYSTLVALICSVNVHGQTVKDFSVANTNRVYVQYTDSTVEAFCYRGDKNIKTQDNLFYYWYAAQQIKHTRGGYEGKILHGTYTMFYYNKDLLAKGNFKYGLKHGEWKSWHQGGEIKSKEKWRKGVLVGKAYYYSNKGRIQRERNIKPTSGNGYIVYYGEDGILTSKSIYKNNTVSKEINYQKNDKGKLVEVKPEKVKSEKEKTQKGKSKKEKSKNGSKEENKQKTEKPVREKKQKVPKIKIQKYRQISPGGIGA</sequence>
<dbReference type="SUPFAM" id="SSF82185">
    <property type="entry name" value="Histone H3 K4-specific methyltransferase SET7/9 N-terminal domain"/>
    <property type="match status" value="1"/>
</dbReference>
<proteinExistence type="predicted"/>
<evidence type="ECO:0000313" key="2">
    <source>
        <dbReference type="EMBL" id="ABG60430.1"/>
    </source>
</evidence>
<gene>
    <name evidence="2" type="ordered locus">CHU_3190</name>
</gene>
<feature type="compositionally biased region" description="Basic residues" evidence="1">
    <location>
        <begin position="250"/>
        <end position="261"/>
    </location>
</feature>
<dbReference type="Gene3D" id="3.90.930.1">
    <property type="match status" value="1"/>
</dbReference>
<evidence type="ECO:0000256" key="1">
    <source>
        <dbReference type="SAM" id="MobiDB-lite"/>
    </source>
</evidence>
<feature type="compositionally biased region" description="Basic and acidic residues" evidence="1">
    <location>
        <begin position="231"/>
        <end position="249"/>
    </location>
</feature>
<dbReference type="AlphaFoldDB" id="A0A6N4SVN2"/>
<keyword evidence="3" id="KW-1185">Reference proteome</keyword>
<accession>A0A6N4SVN2</accession>
<organism evidence="2 3">
    <name type="scientific">Cytophaga hutchinsonii (strain ATCC 33406 / DSM 1761 / CIP 103989 / NBRC 15051 / NCIMB 9469 / D465)</name>
    <dbReference type="NCBI Taxonomy" id="269798"/>
    <lineage>
        <taxon>Bacteria</taxon>
        <taxon>Pseudomonadati</taxon>
        <taxon>Bacteroidota</taxon>
        <taxon>Cytophagia</taxon>
        <taxon>Cytophagales</taxon>
        <taxon>Cytophagaceae</taxon>
        <taxon>Cytophaga</taxon>
    </lineage>
</organism>
<name>A0A6N4SVN2_CYTH3</name>